<evidence type="ECO:0008006" key="4">
    <source>
        <dbReference type="Google" id="ProtNLM"/>
    </source>
</evidence>
<gene>
    <name evidence="2" type="ORF">PHYSODRAFT_414934</name>
</gene>
<name>G4ZEB4_PHYSP</name>
<feature type="compositionally biased region" description="Polar residues" evidence="1">
    <location>
        <begin position="8"/>
        <end position="24"/>
    </location>
</feature>
<dbReference type="OMA" id="MDNVETE"/>
<protein>
    <recommendedName>
        <fullName evidence="4">CCHC-type domain-containing protein</fullName>
    </recommendedName>
</protein>
<dbReference type="KEGG" id="psoj:PHYSODRAFT_414934"/>
<dbReference type="GeneID" id="20651847"/>
<dbReference type="EMBL" id="JH159154">
    <property type="protein sequence ID" value="EGZ17877.1"/>
    <property type="molecule type" value="Genomic_DNA"/>
</dbReference>
<feature type="compositionally biased region" description="Basic residues" evidence="1">
    <location>
        <begin position="47"/>
        <end position="56"/>
    </location>
</feature>
<evidence type="ECO:0000313" key="3">
    <source>
        <dbReference type="Proteomes" id="UP000002640"/>
    </source>
</evidence>
<proteinExistence type="predicted"/>
<accession>G4ZEB4</accession>
<dbReference type="AlphaFoldDB" id="G4ZEB4"/>
<dbReference type="Proteomes" id="UP000002640">
    <property type="component" value="Unassembled WGS sequence"/>
</dbReference>
<dbReference type="InParanoid" id="G4ZEB4"/>
<feature type="region of interest" description="Disordered" evidence="1">
    <location>
        <begin position="1"/>
        <end position="65"/>
    </location>
</feature>
<organism evidence="2 3">
    <name type="scientific">Phytophthora sojae (strain P6497)</name>
    <name type="common">Soybean stem and root rot agent</name>
    <name type="synonym">Phytophthora megasperma f. sp. glycines</name>
    <dbReference type="NCBI Taxonomy" id="1094619"/>
    <lineage>
        <taxon>Eukaryota</taxon>
        <taxon>Sar</taxon>
        <taxon>Stramenopiles</taxon>
        <taxon>Oomycota</taxon>
        <taxon>Peronosporomycetes</taxon>
        <taxon>Peronosporales</taxon>
        <taxon>Peronosporaceae</taxon>
        <taxon>Phytophthora</taxon>
    </lineage>
</organism>
<dbReference type="RefSeq" id="XP_009526935.1">
    <property type="nucleotide sequence ID" value="XM_009528640.1"/>
</dbReference>
<sequence>MRFEAHISAQTQAKGGTKPTQQQHQSKRGFGGTHGATKVNSTDDRHQHKVTNKAKPRPTGDRPPKKCFKCGDQTHGVFQCPAIASPSEAKELYEARTGKKTLKPVLAVTASDSKVATSTLAIPCVVMDNVETEITPDSAAEVSMVTAKSLKLLTAKGVWLNKQDIDGGAAIT</sequence>
<evidence type="ECO:0000313" key="2">
    <source>
        <dbReference type="EMBL" id="EGZ17877.1"/>
    </source>
</evidence>
<keyword evidence="3" id="KW-1185">Reference proteome</keyword>
<reference evidence="2 3" key="1">
    <citation type="journal article" date="2006" name="Science">
        <title>Phytophthora genome sequences uncover evolutionary origins and mechanisms of pathogenesis.</title>
        <authorList>
            <person name="Tyler B.M."/>
            <person name="Tripathy S."/>
            <person name="Zhang X."/>
            <person name="Dehal P."/>
            <person name="Jiang R.H."/>
            <person name="Aerts A."/>
            <person name="Arredondo F.D."/>
            <person name="Baxter L."/>
            <person name="Bensasson D."/>
            <person name="Beynon J.L."/>
            <person name="Chapman J."/>
            <person name="Damasceno C.M."/>
            <person name="Dorrance A.E."/>
            <person name="Dou D."/>
            <person name="Dickerman A.W."/>
            <person name="Dubchak I.L."/>
            <person name="Garbelotto M."/>
            <person name="Gijzen M."/>
            <person name="Gordon S.G."/>
            <person name="Govers F."/>
            <person name="Grunwald N.J."/>
            <person name="Huang W."/>
            <person name="Ivors K.L."/>
            <person name="Jones R.W."/>
            <person name="Kamoun S."/>
            <person name="Krampis K."/>
            <person name="Lamour K.H."/>
            <person name="Lee M.K."/>
            <person name="McDonald W.H."/>
            <person name="Medina M."/>
            <person name="Meijer H.J."/>
            <person name="Nordberg E.K."/>
            <person name="Maclean D.J."/>
            <person name="Ospina-Giraldo M.D."/>
            <person name="Morris P.F."/>
            <person name="Phuntumart V."/>
            <person name="Putnam N.H."/>
            <person name="Rash S."/>
            <person name="Rose J.K."/>
            <person name="Sakihama Y."/>
            <person name="Salamov A.A."/>
            <person name="Savidor A."/>
            <person name="Scheuring C.F."/>
            <person name="Smith B.M."/>
            <person name="Sobral B.W."/>
            <person name="Terry A."/>
            <person name="Torto-Alalibo T.A."/>
            <person name="Win J."/>
            <person name="Xu Z."/>
            <person name="Zhang H."/>
            <person name="Grigoriev I.V."/>
            <person name="Rokhsar D.S."/>
            <person name="Boore J.L."/>
        </authorList>
    </citation>
    <scope>NUCLEOTIDE SEQUENCE [LARGE SCALE GENOMIC DNA]</scope>
    <source>
        <strain evidence="2 3">P6497</strain>
    </source>
</reference>
<feature type="non-terminal residue" evidence="2">
    <location>
        <position position="172"/>
    </location>
</feature>
<evidence type="ECO:0000256" key="1">
    <source>
        <dbReference type="SAM" id="MobiDB-lite"/>
    </source>
</evidence>